<keyword evidence="2" id="KW-1185">Reference proteome</keyword>
<dbReference type="EMBL" id="JACHNB010000001">
    <property type="protein sequence ID" value="MBB4741918.1"/>
    <property type="molecule type" value="Genomic_DNA"/>
</dbReference>
<evidence type="ECO:0000313" key="2">
    <source>
        <dbReference type="Proteomes" id="UP000546162"/>
    </source>
</evidence>
<organism evidence="1 2">
    <name type="scientific">Actinoplanes octamycinicus</name>
    <dbReference type="NCBI Taxonomy" id="135948"/>
    <lineage>
        <taxon>Bacteria</taxon>
        <taxon>Bacillati</taxon>
        <taxon>Actinomycetota</taxon>
        <taxon>Actinomycetes</taxon>
        <taxon>Micromonosporales</taxon>
        <taxon>Micromonosporaceae</taxon>
        <taxon>Actinoplanes</taxon>
    </lineage>
</organism>
<protein>
    <submittedName>
        <fullName evidence="1">Uncharacterized protein</fullName>
    </submittedName>
</protein>
<name>A0A7W7M9E0_9ACTN</name>
<comment type="caution">
    <text evidence="1">The sequence shown here is derived from an EMBL/GenBank/DDBJ whole genome shotgun (WGS) entry which is preliminary data.</text>
</comment>
<proteinExistence type="predicted"/>
<dbReference type="RefSeq" id="WP_185042349.1">
    <property type="nucleotide sequence ID" value="NZ_BAABFG010000005.1"/>
</dbReference>
<accession>A0A7W7M9E0</accession>
<sequence length="100" mass="11007">MDLCTLPTADRPSRLAEFDDLFATALLGQRRLSPTTLCWDLDPASEATVRDLTARESECCSFTFRFQASDDALCVQIEVPGAQAEILDALQQRAAGRVRS</sequence>
<evidence type="ECO:0000313" key="1">
    <source>
        <dbReference type="EMBL" id="MBB4741918.1"/>
    </source>
</evidence>
<dbReference type="AlphaFoldDB" id="A0A7W7M9E0"/>
<gene>
    <name evidence="1" type="ORF">BJY16_005377</name>
</gene>
<reference evidence="1 2" key="1">
    <citation type="submission" date="2020-08" db="EMBL/GenBank/DDBJ databases">
        <title>Sequencing the genomes of 1000 actinobacteria strains.</title>
        <authorList>
            <person name="Klenk H.-P."/>
        </authorList>
    </citation>
    <scope>NUCLEOTIDE SEQUENCE [LARGE SCALE GENOMIC DNA]</scope>
    <source>
        <strain evidence="1 2">DSM 45809</strain>
    </source>
</reference>
<dbReference type="Proteomes" id="UP000546162">
    <property type="component" value="Unassembled WGS sequence"/>
</dbReference>